<feature type="coiled-coil region" evidence="1">
    <location>
        <begin position="48"/>
        <end position="89"/>
    </location>
</feature>
<keyword evidence="3" id="KW-1185">Reference proteome</keyword>
<protein>
    <submittedName>
        <fullName evidence="2">Uncharacterized protein</fullName>
    </submittedName>
</protein>
<dbReference type="Proteomes" id="UP001369815">
    <property type="component" value="Unassembled WGS sequence"/>
</dbReference>
<name>A0AAX6MNY7_9PEZI</name>
<evidence type="ECO:0000313" key="2">
    <source>
        <dbReference type="EMBL" id="KAK6954380.1"/>
    </source>
</evidence>
<reference evidence="2 3" key="1">
    <citation type="journal article" date="2024" name="Front Chem Biol">
        <title>Unveiling the potential of Daldinia eschscholtzii MFLUCC 19-0629 through bioactivity and bioinformatics studies for enhanced sustainable agriculture production.</title>
        <authorList>
            <person name="Brooks S."/>
            <person name="Weaver J.A."/>
            <person name="Klomchit A."/>
            <person name="Alharthi S.A."/>
            <person name="Onlamun T."/>
            <person name="Nurani R."/>
            <person name="Vong T.K."/>
            <person name="Alberti F."/>
            <person name="Greco C."/>
        </authorList>
    </citation>
    <scope>NUCLEOTIDE SEQUENCE [LARGE SCALE GENOMIC DNA]</scope>
    <source>
        <strain evidence="2">MFLUCC 19-0629</strain>
    </source>
</reference>
<comment type="caution">
    <text evidence="2">The sequence shown here is derived from an EMBL/GenBank/DDBJ whole genome shotgun (WGS) entry which is preliminary data.</text>
</comment>
<evidence type="ECO:0000256" key="1">
    <source>
        <dbReference type="SAM" id="Coils"/>
    </source>
</evidence>
<dbReference type="EMBL" id="JBANMG010000004">
    <property type="protein sequence ID" value="KAK6954380.1"/>
    <property type="molecule type" value="Genomic_DNA"/>
</dbReference>
<dbReference type="AlphaFoldDB" id="A0AAX6MNY7"/>
<sequence>MRTAEETQKLVNAARLEDKLQQPGNQLNALRLLQALTVKEVCEAKKQLDLIEERYRKLQEANAAESVRSESLEKQLDELGRDKEGLRSLISEADAATQNTKDSLESLRSKVSDECFKLTADNARFGKDIKTLSKQIDRHEEKLCTVEDALESFRAKLPKSQDIAALNSTLARLEPMVKFMYDKLDKVSTLSLEEKQVLVDAISNQSRVRNFLDAFVPKQEDFFQFLEKLHEENPQAVSSDSLLKGAINEASFSQLSNPPSSGPQPPLKAIQMLEQYNHFSNSYRIKRPKSEARFIRQYLKKIDPMAAWYIQRKLQQEYPDLVDPLQRAEVSNKTAVMISIDVSKLRWDHVKIIMRRIDGKELFGLLEAE</sequence>
<keyword evidence="1" id="KW-0175">Coiled coil</keyword>
<proteinExistence type="predicted"/>
<organism evidence="2 3">
    <name type="scientific">Daldinia eschscholtzii</name>
    <dbReference type="NCBI Taxonomy" id="292717"/>
    <lineage>
        <taxon>Eukaryota</taxon>
        <taxon>Fungi</taxon>
        <taxon>Dikarya</taxon>
        <taxon>Ascomycota</taxon>
        <taxon>Pezizomycotina</taxon>
        <taxon>Sordariomycetes</taxon>
        <taxon>Xylariomycetidae</taxon>
        <taxon>Xylariales</taxon>
        <taxon>Hypoxylaceae</taxon>
        <taxon>Daldinia</taxon>
    </lineage>
</organism>
<gene>
    <name evidence="2" type="ORF">Daesc_004347</name>
</gene>
<accession>A0AAX6MNY7</accession>
<evidence type="ECO:0000313" key="3">
    <source>
        <dbReference type="Proteomes" id="UP001369815"/>
    </source>
</evidence>